<keyword evidence="3" id="KW-1185">Reference proteome</keyword>
<dbReference type="AlphaFoldDB" id="A0AAD4VK53"/>
<name>A0AAD4VK53_PRUDU</name>
<organism evidence="2 3">
    <name type="scientific">Prunus dulcis</name>
    <name type="common">Almond</name>
    <name type="synonym">Amygdalus dulcis</name>
    <dbReference type="NCBI Taxonomy" id="3755"/>
    <lineage>
        <taxon>Eukaryota</taxon>
        <taxon>Viridiplantae</taxon>
        <taxon>Streptophyta</taxon>
        <taxon>Embryophyta</taxon>
        <taxon>Tracheophyta</taxon>
        <taxon>Spermatophyta</taxon>
        <taxon>Magnoliopsida</taxon>
        <taxon>eudicotyledons</taxon>
        <taxon>Gunneridae</taxon>
        <taxon>Pentapetalae</taxon>
        <taxon>rosids</taxon>
        <taxon>fabids</taxon>
        <taxon>Rosales</taxon>
        <taxon>Rosaceae</taxon>
        <taxon>Amygdaloideae</taxon>
        <taxon>Amygdaleae</taxon>
        <taxon>Prunus</taxon>
    </lineage>
</organism>
<evidence type="ECO:0000313" key="3">
    <source>
        <dbReference type="Proteomes" id="UP001054821"/>
    </source>
</evidence>
<sequence length="173" mass="18721">MIPRVRWPSTKDPLLPCGSSSSSGNVRSLYLVCDILYRAAVFLPVSALIAVGYIQVLHTKENKGTFILSSFTSIFTTIHIKTGLFAIPMCITFILLGVVSSMGNTFFIEQAVDMNHYVGSLWIPILILPGIQGSVRKNWGVAGKCCAKVPKFGIAMSTVFATLCCITAAKVKT</sequence>
<feature type="transmembrane region" description="Helical" evidence="1">
    <location>
        <begin position="78"/>
        <end position="102"/>
    </location>
</feature>
<protein>
    <submittedName>
        <fullName evidence="2">Uncharacterized protein</fullName>
    </submittedName>
</protein>
<dbReference type="Proteomes" id="UP001054821">
    <property type="component" value="Chromosome 6"/>
</dbReference>
<keyword evidence="1" id="KW-1133">Transmembrane helix</keyword>
<reference evidence="2 3" key="1">
    <citation type="journal article" date="2022" name="G3 (Bethesda)">
        <title>Whole-genome sequence and methylome profiling of the almond [Prunus dulcis (Mill.) D.A. Webb] cultivar 'Nonpareil'.</title>
        <authorList>
            <person name="D'Amico-Willman K.M."/>
            <person name="Ouma W.Z."/>
            <person name="Meulia T."/>
            <person name="Sideli G.M."/>
            <person name="Gradziel T.M."/>
            <person name="Fresnedo-Ramirez J."/>
        </authorList>
    </citation>
    <scope>NUCLEOTIDE SEQUENCE [LARGE SCALE GENOMIC DNA]</scope>
    <source>
        <strain evidence="2">Clone GOH B32 T37-40</strain>
    </source>
</reference>
<dbReference type="Gene3D" id="1.20.1250.20">
    <property type="entry name" value="MFS general substrate transporter like domains"/>
    <property type="match status" value="1"/>
</dbReference>
<accession>A0AAD4VK53</accession>
<comment type="caution">
    <text evidence="2">The sequence shown here is derived from an EMBL/GenBank/DDBJ whole genome shotgun (WGS) entry which is preliminary data.</text>
</comment>
<evidence type="ECO:0000313" key="2">
    <source>
        <dbReference type="EMBL" id="KAI5325819.1"/>
    </source>
</evidence>
<proteinExistence type="predicted"/>
<keyword evidence="1" id="KW-0472">Membrane</keyword>
<dbReference type="InterPro" id="IPR036259">
    <property type="entry name" value="MFS_trans_sf"/>
</dbReference>
<gene>
    <name evidence="2" type="ORF">L3X38_034893</name>
</gene>
<dbReference type="EMBL" id="JAJFAZ020000006">
    <property type="protein sequence ID" value="KAI5325819.1"/>
    <property type="molecule type" value="Genomic_DNA"/>
</dbReference>
<keyword evidence="1" id="KW-0812">Transmembrane</keyword>
<evidence type="ECO:0000256" key="1">
    <source>
        <dbReference type="SAM" id="Phobius"/>
    </source>
</evidence>
<feature type="transmembrane region" description="Helical" evidence="1">
    <location>
        <begin position="35"/>
        <end position="57"/>
    </location>
</feature>